<dbReference type="EMBL" id="LKEU01000023">
    <property type="protein sequence ID" value="OFV71399.1"/>
    <property type="molecule type" value="Genomic_DNA"/>
</dbReference>
<dbReference type="Gene3D" id="3.90.226.30">
    <property type="match status" value="1"/>
</dbReference>
<dbReference type="InterPro" id="IPR043166">
    <property type="entry name" value="LarA-like_C"/>
</dbReference>
<dbReference type="Proteomes" id="UP000176244">
    <property type="component" value="Unassembled WGS sequence"/>
</dbReference>
<dbReference type="InterPro" id="IPR048520">
    <property type="entry name" value="LarA_C"/>
</dbReference>
<name>A0A1F2PJ74_9FIRM</name>
<dbReference type="Gene3D" id="3.40.50.11440">
    <property type="match status" value="1"/>
</dbReference>
<protein>
    <submittedName>
        <fullName evidence="3">Uncharacterized protein</fullName>
    </submittedName>
</protein>
<dbReference type="STRING" id="52694.ACWI_11280"/>
<evidence type="ECO:0000313" key="3">
    <source>
        <dbReference type="EMBL" id="OFV71399.1"/>
    </source>
</evidence>
<evidence type="ECO:0000259" key="1">
    <source>
        <dbReference type="Pfam" id="PF09861"/>
    </source>
</evidence>
<accession>A0A1F2PJ74</accession>
<evidence type="ECO:0000259" key="2">
    <source>
        <dbReference type="Pfam" id="PF21113"/>
    </source>
</evidence>
<sequence length="423" mass="45311">MEIKIPYGKEKQALVLDEACLNGVLLSQIEDYHPEQTESELVAAAIANPEGSEPLCQLAVGKQKIVIIASDHTRPVPSKIIMPLMLKEIRRGNPDAEITILIATGFHRLTTREELVGKFGETIVDSEKIVVHDSGDDGSLVEIGTLPSGGALIINKLAAEADLLVSEGFIEPHFFAGFSGGRKSVLPGIASRISVLANHCGEFIAHPKARTGVIEGNPLHIDMLYAARTAKLAFVVNVVINSEKEVIYAVAGDCDAAHIKGRTFLEKLCKVKATPSDIVITSNGGYPLDQNIYQAVKGMTAAEAAVKPGGVIIMLAKSGDGHGGAAFFNTFRDEKNLEKMLAGFVSTPRNETIPDQWEAQILARILLKAKVIYISAAPDEMIKEFQMTPAKDVNAALAMARAYLNNEAATVTVIPDGVAVIVE</sequence>
<dbReference type="PANTHER" id="PTHR33171:SF17">
    <property type="entry name" value="LARA-LIKE N-TERMINAL DOMAIN-CONTAINING PROTEIN"/>
    <property type="match status" value="1"/>
</dbReference>
<dbReference type="Pfam" id="PF21113">
    <property type="entry name" value="LarA_C"/>
    <property type="match status" value="1"/>
</dbReference>
<dbReference type="AlphaFoldDB" id="A0A1F2PJ74"/>
<dbReference type="NCBIfam" id="NF033504">
    <property type="entry name" value="Ni_dep_LarA"/>
    <property type="match status" value="1"/>
</dbReference>
<dbReference type="GO" id="GO:0050043">
    <property type="term" value="F:lactate racemase activity"/>
    <property type="evidence" value="ECO:0007669"/>
    <property type="project" value="InterPro"/>
</dbReference>
<gene>
    <name evidence="3" type="ORF">ACWI_11280</name>
</gene>
<comment type="caution">
    <text evidence="3">The sequence shown here is derived from an EMBL/GenBank/DDBJ whole genome shotgun (WGS) entry which is preliminary data.</text>
</comment>
<feature type="domain" description="LarA-like N-terminal" evidence="1">
    <location>
        <begin position="7"/>
        <end position="212"/>
    </location>
</feature>
<dbReference type="InterPro" id="IPR048068">
    <property type="entry name" value="LarA-like"/>
</dbReference>
<dbReference type="Pfam" id="PF09861">
    <property type="entry name" value="Lar_N"/>
    <property type="match status" value="1"/>
</dbReference>
<evidence type="ECO:0000313" key="4">
    <source>
        <dbReference type="Proteomes" id="UP000176244"/>
    </source>
</evidence>
<dbReference type="InterPro" id="IPR018657">
    <property type="entry name" value="LarA-like_N"/>
</dbReference>
<organism evidence="3 4">
    <name type="scientific">Acetobacterium wieringae</name>
    <dbReference type="NCBI Taxonomy" id="52694"/>
    <lineage>
        <taxon>Bacteria</taxon>
        <taxon>Bacillati</taxon>
        <taxon>Bacillota</taxon>
        <taxon>Clostridia</taxon>
        <taxon>Eubacteriales</taxon>
        <taxon>Eubacteriaceae</taxon>
        <taxon>Acetobacterium</taxon>
    </lineage>
</organism>
<feature type="domain" description="Lactate racemase C-terminal" evidence="2">
    <location>
        <begin position="271"/>
        <end position="422"/>
    </location>
</feature>
<dbReference type="InterPro" id="IPR047926">
    <property type="entry name" value="Ni_dep_LarA"/>
</dbReference>
<dbReference type="PANTHER" id="PTHR33171">
    <property type="entry name" value="LAR_N DOMAIN-CONTAINING PROTEIN"/>
    <property type="match status" value="1"/>
</dbReference>
<reference evidence="3 4" key="1">
    <citation type="submission" date="2015-09" db="EMBL/GenBank/DDBJ databases">
        <title>Genome sequence of Acetobacterium wieringae DSM 1911.</title>
        <authorList>
            <person name="Poehlein A."/>
            <person name="Bengelsdorf F.R."/>
            <person name="Schiel-Bengelsdorf B."/>
            <person name="Duerre P."/>
            <person name="Daniel R."/>
        </authorList>
    </citation>
    <scope>NUCLEOTIDE SEQUENCE [LARGE SCALE GENOMIC DNA]</scope>
    <source>
        <strain evidence="3 4">DSM 1911</strain>
    </source>
</reference>
<dbReference type="RefSeq" id="WP_070370465.1">
    <property type="nucleotide sequence ID" value="NZ_LKEU01000023.1"/>
</dbReference>
<proteinExistence type="predicted"/>
<dbReference type="OrthoDB" id="9770545at2"/>